<dbReference type="SMART" id="SM00052">
    <property type="entry name" value="EAL"/>
    <property type="match status" value="1"/>
</dbReference>
<comment type="caution">
    <text evidence="8">The sequence shown here is derived from an EMBL/GenBank/DDBJ whole genome shotgun (WGS) entry which is preliminary data.</text>
</comment>
<dbReference type="Gene3D" id="3.30.70.270">
    <property type="match status" value="1"/>
</dbReference>
<evidence type="ECO:0000259" key="4">
    <source>
        <dbReference type="PROSITE" id="PS50112"/>
    </source>
</evidence>
<keyword evidence="3" id="KW-0808">Transferase</keyword>
<dbReference type="SMART" id="SM00267">
    <property type="entry name" value="GGDEF"/>
    <property type="match status" value="1"/>
</dbReference>
<sequence length="727" mass="80783">MNRILAELADQQKIQDMIASHEPFMAILAEVTKMVAREMPSAIVTFMLFDPTDETLSLVAGDGLSETYREAMQRVKIGPQVASCGRAAATRKIVITRDISDDPNWADYRGIALAENLRACWSIPVTMTNDTLLGTFSTYHPTPGIPTDDQLVLIMRAAGLLAFALARQQDQRALRIQSQRYQSLFNYHPDAVFELDLQGRFVAANRGSENIAGFAQENILGLHFNEFLKSEHHDIAQQAFEQALKGTPQNYEVVAYNINGDEYLIDVTNLPIIVDDEVVGVYGIAKDITSQRESELKLHFQRSHDLLTGLSNRVGFESRLAEDLPLAKGHVAVLLINLDGFASINDGLGHAVGDRLLQAVAKRLVDGLEPGDFLARFAGDEFGVLLTERNRVEQALPVVEGLLSLLAKPFVIDEHVVHVSASIGVALGRASSKNACGLIQHAHLAVREAKSQGRNTWEWYVGDVDSTVREHIELRRELLEAVEQNQLVLFYQPLVDAVTSEMTSLEALVRWRHPERGMVPPGDFIPLAERTGQIIDLDRWVLRTACHDLGRINAGREEPLSVAVNISPVHFRRNGFFDEVKQALDESGLSPEKLELEVTEGLMMAGSEKAIELLQNIRNLGVRVAIDDFGTGFSSLSYLRQLPINKVKIDRSFIHDIDTGRENAAIVEGIITMAHHLGLEVVAEGIETDSQRSDLVKRRCDILQGFYFSRPVPLEELLKLPQQLPEA</sequence>
<dbReference type="InterPro" id="IPR035965">
    <property type="entry name" value="PAS-like_dom_sf"/>
</dbReference>
<dbReference type="InterPro" id="IPR000700">
    <property type="entry name" value="PAS-assoc_C"/>
</dbReference>
<dbReference type="Proteomes" id="UP000265903">
    <property type="component" value="Unassembled WGS sequence"/>
</dbReference>
<dbReference type="SUPFAM" id="SSF55781">
    <property type="entry name" value="GAF domain-like"/>
    <property type="match status" value="1"/>
</dbReference>
<dbReference type="Gene3D" id="3.30.450.40">
    <property type="match status" value="1"/>
</dbReference>
<evidence type="ECO:0000256" key="3">
    <source>
        <dbReference type="ARBA" id="ARBA00022777"/>
    </source>
</evidence>
<feature type="domain" description="PAS" evidence="4">
    <location>
        <begin position="177"/>
        <end position="247"/>
    </location>
</feature>
<dbReference type="SUPFAM" id="SSF141868">
    <property type="entry name" value="EAL domain-like"/>
    <property type="match status" value="1"/>
</dbReference>
<dbReference type="GO" id="GO:0071111">
    <property type="term" value="F:cyclic-guanylate-specific phosphodiesterase activity"/>
    <property type="evidence" value="ECO:0007669"/>
    <property type="project" value="UniProtKB-EC"/>
</dbReference>
<feature type="domain" description="EAL" evidence="6">
    <location>
        <begin position="471"/>
        <end position="725"/>
    </location>
</feature>
<dbReference type="CDD" id="cd00130">
    <property type="entry name" value="PAS"/>
    <property type="match status" value="1"/>
</dbReference>
<keyword evidence="3" id="KW-0418">Kinase</keyword>
<feature type="domain" description="PAC" evidence="5">
    <location>
        <begin position="249"/>
        <end position="300"/>
    </location>
</feature>
<organism evidence="8 9">
    <name type="scientific">Marinobacter litoralis</name>
    <dbReference type="NCBI Taxonomy" id="187981"/>
    <lineage>
        <taxon>Bacteria</taxon>
        <taxon>Pseudomonadati</taxon>
        <taxon>Pseudomonadota</taxon>
        <taxon>Gammaproteobacteria</taxon>
        <taxon>Pseudomonadales</taxon>
        <taxon>Marinobacteraceae</taxon>
        <taxon>Marinobacter</taxon>
    </lineage>
</organism>
<dbReference type="SUPFAM" id="SSF55785">
    <property type="entry name" value="PYP-like sensor domain (PAS domain)"/>
    <property type="match status" value="1"/>
</dbReference>
<evidence type="ECO:0000256" key="1">
    <source>
        <dbReference type="ARBA" id="ARBA00012282"/>
    </source>
</evidence>
<dbReference type="InterPro" id="IPR001633">
    <property type="entry name" value="EAL_dom"/>
</dbReference>
<dbReference type="PANTHER" id="PTHR44757:SF2">
    <property type="entry name" value="BIOFILM ARCHITECTURE MAINTENANCE PROTEIN MBAA"/>
    <property type="match status" value="1"/>
</dbReference>
<dbReference type="PROSITE" id="PS50113">
    <property type="entry name" value="PAC"/>
    <property type="match status" value="1"/>
</dbReference>
<dbReference type="InterPro" id="IPR000014">
    <property type="entry name" value="PAS"/>
</dbReference>
<dbReference type="CDD" id="cd01949">
    <property type="entry name" value="GGDEF"/>
    <property type="match status" value="1"/>
</dbReference>
<dbReference type="PANTHER" id="PTHR44757">
    <property type="entry name" value="DIGUANYLATE CYCLASE DGCP"/>
    <property type="match status" value="1"/>
</dbReference>
<accession>A0A3M2RKP7</accession>
<dbReference type="InterPro" id="IPR013656">
    <property type="entry name" value="PAS_4"/>
</dbReference>
<dbReference type="NCBIfam" id="TIGR00254">
    <property type="entry name" value="GGDEF"/>
    <property type="match status" value="1"/>
</dbReference>
<dbReference type="CDD" id="cd01948">
    <property type="entry name" value="EAL"/>
    <property type="match status" value="1"/>
</dbReference>
<dbReference type="PROSITE" id="PS50887">
    <property type="entry name" value="GGDEF"/>
    <property type="match status" value="1"/>
</dbReference>
<dbReference type="SMART" id="SM00091">
    <property type="entry name" value="PAS"/>
    <property type="match status" value="1"/>
</dbReference>
<dbReference type="SUPFAM" id="SSF55073">
    <property type="entry name" value="Nucleotide cyclase"/>
    <property type="match status" value="1"/>
</dbReference>
<dbReference type="EC" id="3.1.4.52" evidence="1"/>
<dbReference type="GO" id="GO:0016301">
    <property type="term" value="F:kinase activity"/>
    <property type="evidence" value="ECO:0007669"/>
    <property type="project" value="UniProtKB-KW"/>
</dbReference>
<dbReference type="InterPro" id="IPR003018">
    <property type="entry name" value="GAF"/>
</dbReference>
<dbReference type="Gene3D" id="3.30.450.20">
    <property type="entry name" value="PAS domain"/>
    <property type="match status" value="1"/>
</dbReference>
<evidence type="ECO:0000259" key="6">
    <source>
        <dbReference type="PROSITE" id="PS50883"/>
    </source>
</evidence>
<dbReference type="Pfam" id="PF00990">
    <property type="entry name" value="GGDEF"/>
    <property type="match status" value="1"/>
</dbReference>
<dbReference type="PROSITE" id="PS50112">
    <property type="entry name" value="PAS"/>
    <property type="match status" value="1"/>
</dbReference>
<dbReference type="InterPro" id="IPR043128">
    <property type="entry name" value="Rev_trsase/Diguanyl_cyclase"/>
</dbReference>
<dbReference type="FunFam" id="3.20.20.450:FF:000001">
    <property type="entry name" value="Cyclic di-GMP phosphodiesterase yahA"/>
    <property type="match status" value="1"/>
</dbReference>
<name>A0A3M2RKP7_9GAMM</name>
<feature type="domain" description="GGDEF" evidence="7">
    <location>
        <begin position="329"/>
        <end position="462"/>
    </location>
</feature>
<evidence type="ECO:0000256" key="2">
    <source>
        <dbReference type="ARBA" id="ARBA00022636"/>
    </source>
</evidence>
<protein>
    <recommendedName>
        <fullName evidence="1">cyclic-guanylate-specific phosphodiesterase</fullName>
        <ecNumber evidence="1">3.1.4.52</ecNumber>
    </recommendedName>
</protein>
<dbReference type="Pfam" id="PF13185">
    <property type="entry name" value="GAF_2"/>
    <property type="match status" value="1"/>
</dbReference>
<dbReference type="InterPro" id="IPR000160">
    <property type="entry name" value="GGDEF_dom"/>
</dbReference>
<gene>
    <name evidence="8" type="primary">cph2_3</name>
    <name evidence="8" type="ORF">DOQ08_00599</name>
</gene>
<dbReference type="InterPro" id="IPR029016">
    <property type="entry name" value="GAF-like_dom_sf"/>
</dbReference>
<evidence type="ECO:0000313" key="9">
    <source>
        <dbReference type="Proteomes" id="UP000265903"/>
    </source>
</evidence>
<dbReference type="PROSITE" id="PS50883">
    <property type="entry name" value="EAL"/>
    <property type="match status" value="1"/>
</dbReference>
<dbReference type="Pfam" id="PF08448">
    <property type="entry name" value="PAS_4"/>
    <property type="match status" value="1"/>
</dbReference>
<keyword evidence="9" id="KW-1185">Reference proteome</keyword>
<evidence type="ECO:0000259" key="7">
    <source>
        <dbReference type="PROSITE" id="PS50887"/>
    </source>
</evidence>
<dbReference type="SMART" id="SM00065">
    <property type="entry name" value="GAF"/>
    <property type="match status" value="1"/>
</dbReference>
<dbReference type="InterPro" id="IPR035919">
    <property type="entry name" value="EAL_sf"/>
</dbReference>
<evidence type="ECO:0000313" key="8">
    <source>
        <dbReference type="EMBL" id="RMJ05923.1"/>
    </source>
</evidence>
<evidence type="ECO:0000259" key="5">
    <source>
        <dbReference type="PROSITE" id="PS50113"/>
    </source>
</evidence>
<dbReference type="InterPro" id="IPR029787">
    <property type="entry name" value="Nucleotide_cyclase"/>
</dbReference>
<dbReference type="OrthoDB" id="6597954at2"/>
<dbReference type="NCBIfam" id="TIGR00229">
    <property type="entry name" value="sensory_box"/>
    <property type="match status" value="1"/>
</dbReference>
<dbReference type="Pfam" id="PF00563">
    <property type="entry name" value="EAL"/>
    <property type="match status" value="1"/>
</dbReference>
<keyword evidence="2" id="KW-0973">c-di-GMP</keyword>
<proteinExistence type="predicted"/>
<dbReference type="AlphaFoldDB" id="A0A3M2RKP7"/>
<reference evidence="8 9" key="1">
    <citation type="submission" date="2018-08" db="EMBL/GenBank/DDBJ databases">
        <title>Whole Genome Sequence of the Moderate Halophilic Marine Bacterium Marinobacter litoralis Sw-45.</title>
        <authorList>
            <person name="Musa H."/>
        </authorList>
    </citation>
    <scope>NUCLEOTIDE SEQUENCE [LARGE SCALE GENOMIC DNA]</scope>
    <source>
        <strain evidence="8 9">Sw-45</strain>
    </source>
</reference>
<dbReference type="Gene3D" id="3.20.20.450">
    <property type="entry name" value="EAL domain"/>
    <property type="match status" value="1"/>
</dbReference>
<dbReference type="EMBL" id="QMDL01000001">
    <property type="protein sequence ID" value="RMJ05923.1"/>
    <property type="molecule type" value="Genomic_DNA"/>
</dbReference>
<dbReference type="InterPro" id="IPR052155">
    <property type="entry name" value="Biofilm_reg_signaling"/>
</dbReference>
<dbReference type="RefSeq" id="WP_114333403.1">
    <property type="nucleotide sequence ID" value="NZ_QMDL01000001.1"/>
</dbReference>